<accession>A0A7N5JIZ8</accession>
<dbReference type="InterPro" id="IPR051005">
    <property type="entry name" value="Pentraxin_domain"/>
</dbReference>
<comment type="similarity">
    <text evidence="8 10">Belongs to the pentraxin family.</text>
</comment>
<evidence type="ECO:0000256" key="3">
    <source>
        <dbReference type="ARBA" id="ARBA00022723"/>
    </source>
</evidence>
<reference evidence="12 13" key="1">
    <citation type="journal article" date="2010" name="Nature">
        <title>The sequence and de novo assembly of the giant panda genome.</title>
        <authorList>
            <person name="Li R."/>
            <person name="Fan W."/>
            <person name="Tian G."/>
            <person name="Zhu H."/>
            <person name="He L."/>
            <person name="Cai J."/>
            <person name="Huang Q."/>
            <person name="Cai Q."/>
            <person name="Li B."/>
            <person name="Bai Y."/>
            <person name="Zhang Z."/>
            <person name="Zhang Y."/>
            <person name="Wang W."/>
            <person name="Li J."/>
            <person name="Wei F."/>
            <person name="Li H."/>
            <person name="Jian M."/>
            <person name="Li J."/>
            <person name="Zhang Z."/>
            <person name="Nielsen R."/>
            <person name="Li D."/>
            <person name="Gu W."/>
            <person name="Yang Z."/>
            <person name="Xuan Z."/>
            <person name="Ryder O.A."/>
            <person name="Leung F.C."/>
            <person name="Zhou Y."/>
            <person name="Cao J."/>
            <person name="Sun X."/>
            <person name="Fu Y."/>
            <person name="Fang X."/>
            <person name="Guo X."/>
            <person name="Wang B."/>
            <person name="Hou R."/>
            <person name="Shen F."/>
            <person name="Mu B."/>
            <person name="Ni P."/>
            <person name="Lin R."/>
            <person name="Qian W."/>
            <person name="Wang G."/>
            <person name="Yu C."/>
            <person name="Nie W."/>
            <person name="Wang J."/>
            <person name="Wu Z."/>
            <person name="Liang H."/>
            <person name="Min J."/>
            <person name="Wu Q."/>
            <person name="Cheng S."/>
            <person name="Ruan J."/>
            <person name="Wang M."/>
            <person name="Shi Z."/>
            <person name="Wen M."/>
            <person name="Liu B."/>
            <person name="Ren X."/>
            <person name="Zheng H."/>
            <person name="Dong D."/>
            <person name="Cook K."/>
            <person name="Shan G."/>
            <person name="Zhang H."/>
            <person name="Kosiol C."/>
            <person name="Xie X."/>
            <person name="Lu Z."/>
            <person name="Zheng H."/>
            <person name="Li Y."/>
            <person name="Steiner C.C."/>
            <person name="Lam T.T."/>
            <person name="Lin S."/>
            <person name="Zhang Q."/>
            <person name="Li G."/>
            <person name="Tian J."/>
            <person name="Gong T."/>
            <person name="Liu H."/>
            <person name="Zhang D."/>
            <person name="Fang L."/>
            <person name="Ye C."/>
            <person name="Zhang J."/>
            <person name="Hu W."/>
            <person name="Xu A."/>
            <person name="Ren Y."/>
            <person name="Zhang G."/>
            <person name="Bruford M.W."/>
            <person name="Li Q."/>
            <person name="Ma L."/>
            <person name="Guo Y."/>
            <person name="An N."/>
            <person name="Hu Y."/>
            <person name="Zheng Y."/>
            <person name="Shi Y."/>
            <person name="Li Z."/>
            <person name="Liu Q."/>
            <person name="Chen Y."/>
            <person name="Zhao J."/>
            <person name="Qu N."/>
            <person name="Zhao S."/>
            <person name="Tian F."/>
            <person name="Wang X."/>
            <person name="Wang H."/>
            <person name="Xu L."/>
            <person name="Liu X."/>
            <person name="Vinar T."/>
            <person name="Wang Y."/>
            <person name="Lam T.W."/>
            <person name="Yiu S.M."/>
            <person name="Liu S."/>
            <person name="Zhang H."/>
            <person name="Li D."/>
            <person name="Huang Y."/>
            <person name="Wang X."/>
            <person name="Yang G."/>
            <person name="Jiang Z."/>
            <person name="Wang J."/>
            <person name="Qin N."/>
            <person name="Li L."/>
            <person name="Li J."/>
            <person name="Bolund L."/>
            <person name="Kristiansen K."/>
            <person name="Wong G.K."/>
            <person name="Olson M."/>
            <person name="Zhang X."/>
            <person name="Li S."/>
            <person name="Yang H."/>
            <person name="Wang J."/>
            <person name="Wang J."/>
        </authorList>
    </citation>
    <scope>NUCLEOTIDE SEQUENCE [LARGE SCALE GENOMIC DNA]</scope>
</reference>
<dbReference type="GeneTree" id="ENSGT01100000263515"/>
<dbReference type="InterPro" id="IPR013320">
    <property type="entry name" value="ConA-like_dom_sf"/>
</dbReference>
<evidence type="ECO:0000256" key="5">
    <source>
        <dbReference type="ARBA" id="ARBA00022837"/>
    </source>
</evidence>
<dbReference type="CDD" id="cd00152">
    <property type="entry name" value="PTX"/>
    <property type="match status" value="1"/>
</dbReference>
<comment type="subunit">
    <text evidence="10">Homopentamer. Pentaxin (or pentraxin) have a discoid arrangement of 5 non-covalently bound subunits.</text>
</comment>
<evidence type="ECO:0000259" key="11">
    <source>
        <dbReference type="PROSITE" id="PS51828"/>
    </source>
</evidence>
<dbReference type="Gene3D" id="2.60.120.200">
    <property type="match status" value="1"/>
</dbReference>
<organism evidence="12 13">
    <name type="scientific">Ailuropoda melanoleuca</name>
    <name type="common">Giant panda</name>
    <dbReference type="NCBI Taxonomy" id="9646"/>
    <lineage>
        <taxon>Eukaryota</taxon>
        <taxon>Metazoa</taxon>
        <taxon>Chordata</taxon>
        <taxon>Craniata</taxon>
        <taxon>Vertebrata</taxon>
        <taxon>Euteleostomi</taxon>
        <taxon>Mammalia</taxon>
        <taxon>Eutheria</taxon>
        <taxon>Laurasiatheria</taxon>
        <taxon>Carnivora</taxon>
        <taxon>Caniformia</taxon>
        <taxon>Ursidae</taxon>
        <taxon>Ailuropoda</taxon>
    </lineage>
</organism>
<dbReference type="PANTHER" id="PTHR45869">
    <property type="entry name" value="C-REACTIVE PROTEIN-RELATED"/>
    <property type="match status" value="1"/>
</dbReference>
<dbReference type="SUPFAM" id="SSF49899">
    <property type="entry name" value="Concanavalin A-like lectins/glucanases"/>
    <property type="match status" value="1"/>
</dbReference>
<dbReference type="AlphaFoldDB" id="A0A7N5JIZ8"/>
<evidence type="ECO:0000256" key="7">
    <source>
        <dbReference type="ARBA" id="ARBA00037561"/>
    </source>
</evidence>
<comment type="subcellular location">
    <subcellularLocation>
        <location evidence="1 10">Secreted</location>
    </subcellularLocation>
</comment>
<dbReference type="GO" id="GO:0046872">
    <property type="term" value="F:metal ion binding"/>
    <property type="evidence" value="ECO:0007669"/>
    <property type="project" value="UniProtKB-KW"/>
</dbReference>
<dbReference type="Pfam" id="PF00354">
    <property type="entry name" value="Pentaxin"/>
    <property type="match status" value="1"/>
</dbReference>
<sequence length="232" mass="26068">MDRLCLFLLVLVNLVGVLAQQDLAGKVFVFAEASNMSHVVIKAALKKPLTSFTVCERVYTELTRSFTTFSYATKASDNDIIIHKLNPTKYSLWLGRSHVTFDVPASQLKWEHVCVAWESATGLAELWLNGVPLPRKGILRGYVVSHDASIVLGQDQDVMGGGFDIKDSFVGELKDVYMFDRVLSPEEIALLMNNCFLHNAVINWRDFKYEIKGYVILKPYLPSAEVCGRPCF</sequence>
<evidence type="ECO:0000256" key="4">
    <source>
        <dbReference type="ARBA" id="ARBA00022729"/>
    </source>
</evidence>
<keyword evidence="4 10" id="KW-0732">Signal</keyword>
<evidence type="ECO:0000256" key="9">
    <source>
        <dbReference type="PROSITE-ProRule" id="PRU01172"/>
    </source>
</evidence>
<dbReference type="PANTHER" id="PTHR45869:SF7">
    <property type="entry name" value="C-REACTIVE PROTEIN"/>
    <property type="match status" value="1"/>
</dbReference>
<comment type="function">
    <text evidence="7">Displays several functions associated with host defense: it promotes agglutination, bacterial capsular swelling, phagocytosis and complement fixation through its calcium-dependent binding to phosphorylcholine. Can interact with DNA and histones and may scavenge nuclear material released from damaged circulating cells.</text>
</comment>
<name>A0A7N5JIZ8_AILME</name>
<dbReference type="Ensembl" id="ENSAMET00000033983.1">
    <property type="protein sequence ID" value="ENSAMEP00000026041.1"/>
    <property type="gene ID" value="ENSAMEG00000024676.1"/>
</dbReference>
<evidence type="ECO:0000256" key="2">
    <source>
        <dbReference type="ARBA" id="ARBA00022525"/>
    </source>
</evidence>
<feature type="disulfide bond" evidence="9">
    <location>
        <begin position="55"/>
        <end position="114"/>
    </location>
</feature>
<dbReference type="Proteomes" id="UP000008912">
    <property type="component" value="Unassembled WGS sequence"/>
</dbReference>
<dbReference type="GO" id="GO:0005615">
    <property type="term" value="C:extracellular space"/>
    <property type="evidence" value="ECO:0007669"/>
    <property type="project" value="TreeGrafter"/>
</dbReference>
<dbReference type="SMART" id="SM00159">
    <property type="entry name" value="PTX"/>
    <property type="match status" value="1"/>
</dbReference>
<evidence type="ECO:0000256" key="10">
    <source>
        <dbReference type="RuleBase" id="RU362112"/>
    </source>
</evidence>
<proteinExistence type="inferred from homology"/>
<keyword evidence="2" id="KW-0964">Secreted</keyword>
<dbReference type="GO" id="GO:0045087">
    <property type="term" value="P:innate immune response"/>
    <property type="evidence" value="ECO:0007669"/>
    <property type="project" value="TreeGrafter"/>
</dbReference>
<dbReference type="PROSITE" id="PS51828">
    <property type="entry name" value="PTX_2"/>
    <property type="match status" value="1"/>
</dbReference>
<comment type="cofactor">
    <cofactor evidence="10">
        <name>Ca(2+)</name>
        <dbReference type="ChEBI" id="CHEBI:29108"/>
    </cofactor>
    <text evidence="10">Binds 2 calcium ions per subunit.</text>
</comment>
<protein>
    <recommendedName>
        <fullName evidence="10">Pentraxin family member</fullName>
    </recommendedName>
</protein>
<keyword evidence="6 9" id="KW-1015">Disulfide bond</keyword>
<evidence type="ECO:0000313" key="12">
    <source>
        <dbReference type="Ensembl" id="ENSAMEP00000026041.1"/>
    </source>
</evidence>
<evidence type="ECO:0000256" key="1">
    <source>
        <dbReference type="ARBA" id="ARBA00004613"/>
    </source>
</evidence>
<keyword evidence="5 10" id="KW-0106">Calcium</keyword>
<dbReference type="GO" id="GO:0001849">
    <property type="term" value="F:complement component C1q complex binding"/>
    <property type="evidence" value="ECO:0007669"/>
    <property type="project" value="TreeGrafter"/>
</dbReference>
<keyword evidence="13" id="KW-1185">Reference proteome</keyword>
<evidence type="ECO:0000256" key="6">
    <source>
        <dbReference type="ARBA" id="ARBA00023157"/>
    </source>
</evidence>
<feature type="domain" description="Pentraxin (PTX)" evidence="11">
    <location>
        <begin position="24"/>
        <end position="223"/>
    </location>
</feature>
<evidence type="ECO:0000256" key="8">
    <source>
        <dbReference type="ARBA" id="ARBA00038102"/>
    </source>
</evidence>
<keyword evidence="3 10" id="KW-0479">Metal-binding</keyword>
<dbReference type="PRINTS" id="PR00895">
    <property type="entry name" value="PENTAXIN"/>
</dbReference>
<dbReference type="FunFam" id="2.60.120.200:FF:000070">
    <property type="entry name" value="Serum amyloid P-component"/>
    <property type="match status" value="1"/>
</dbReference>
<dbReference type="InParanoid" id="A0A7N5JIZ8"/>
<feature type="signal peptide" evidence="10">
    <location>
        <begin position="1"/>
        <end position="19"/>
    </location>
</feature>
<reference evidence="12" key="3">
    <citation type="submission" date="2025-09" db="UniProtKB">
        <authorList>
            <consortium name="Ensembl"/>
        </authorList>
    </citation>
    <scope>IDENTIFICATION</scope>
</reference>
<feature type="chain" id="PRO_5031590267" description="Pentraxin family member" evidence="10">
    <location>
        <begin position="20"/>
        <end position="232"/>
    </location>
</feature>
<evidence type="ECO:0000313" key="13">
    <source>
        <dbReference type="Proteomes" id="UP000008912"/>
    </source>
</evidence>
<reference evidence="12" key="2">
    <citation type="submission" date="2025-08" db="UniProtKB">
        <authorList>
            <consortium name="Ensembl"/>
        </authorList>
    </citation>
    <scope>IDENTIFICATION</scope>
</reference>
<dbReference type="InterPro" id="IPR001759">
    <property type="entry name" value="PTX_dom"/>
</dbReference>